<proteinExistence type="inferred from homology"/>
<dbReference type="InterPro" id="IPR003156">
    <property type="entry name" value="DHHA1_dom"/>
</dbReference>
<dbReference type="InterPro" id="IPR045864">
    <property type="entry name" value="aa-tRNA-synth_II/BPL/LPL"/>
</dbReference>
<dbReference type="NCBIfam" id="TIGR00344">
    <property type="entry name" value="alaS"/>
    <property type="match status" value="1"/>
</dbReference>
<dbReference type="InterPro" id="IPR002318">
    <property type="entry name" value="Ala-tRNA-lgiase_IIc"/>
</dbReference>
<keyword evidence="6 9" id="KW-0694">RNA-binding</keyword>
<keyword evidence="9" id="KW-0963">Cytoplasm</keyword>
<comment type="function">
    <text evidence="9">Catalyzes the attachment of alanine to tRNA(Ala) in a two-step reaction: alanine is first activated by ATP to form Ala-AMP and then transferred to the acceptor end of tRNA(Ala). Also edits incorrectly charged tRNA(Ala) via its editing domain.</text>
</comment>
<keyword evidence="3 9" id="KW-0436">Ligase</keyword>
<evidence type="ECO:0000256" key="3">
    <source>
        <dbReference type="ARBA" id="ARBA00022598"/>
    </source>
</evidence>
<dbReference type="PANTHER" id="PTHR11777:SF9">
    <property type="entry name" value="ALANINE--TRNA LIGASE, CYTOPLASMIC"/>
    <property type="match status" value="1"/>
</dbReference>
<feature type="compositionally biased region" description="Low complexity" evidence="10">
    <location>
        <begin position="24"/>
        <end position="41"/>
    </location>
</feature>
<dbReference type="InterPro" id="IPR000504">
    <property type="entry name" value="RRM_dom"/>
</dbReference>
<organism evidence="13 14">
    <name type="scientific">Tetradesmus obliquus</name>
    <name type="common">Green alga</name>
    <name type="synonym">Acutodesmus obliquus</name>
    <dbReference type="NCBI Taxonomy" id="3088"/>
    <lineage>
        <taxon>Eukaryota</taxon>
        <taxon>Viridiplantae</taxon>
        <taxon>Chlorophyta</taxon>
        <taxon>core chlorophytes</taxon>
        <taxon>Chlorophyceae</taxon>
        <taxon>CS clade</taxon>
        <taxon>Sphaeropleales</taxon>
        <taxon>Scenedesmaceae</taxon>
        <taxon>Tetradesmus</taxon>
    </lineage>
</organism>
<feature type="binding site" evidence="9">
    <location>
        <position position="942"/>
    </location>
    <ligand>
        <name>Zn(2+)</name>
        <dbReference type="ChEBI" id="CHEBI:29105"/>
    </ligand>
</feature>
<keyword evidence="9" id="KW-0862">Zinc</keyword>
<dbReference type="InterPro" id="IPR009000">
    <property type="entry name" value="Transl_B-barrel_sf"/>
</dbReference>
<dbReference type="Gene3D" id="3.10.310.40">
    <property type="match status" value="1"/>
</dbReference>
<keyword evidence="14" id="KW-1185">Reference proteome</keyword>
<dbReference type="Gene3D" id="3.50.50.60">
    <property type="entry name" value="FAD/NAD(P)-binding domain"/>
    <property type="match status" value="1"/>
</dbReference>
<feature type="binding site" evidence="9">
    <location>
        <position position="938"/>
    </location>
    <ligand>
        <name>Zn(2+)</name>
        <dbReference type="ChEBI" id="CHEBI:29105"/>
    </ligand>
</feature>
<dbReference type="SUPFAM" id="SSF101353">
    <property type="entry name" value="Putative anticodon-binding domain of alanyl-tRNA synthetase (AlaRS)"/>
    <property type="match status" value="1"/>
</dbReference>
<evidence type="ECO:0000256" key="6">
    <source>
        <dbReference type="ARBA" id="ARBA00022884"/>
    </source>
</evidence>
<dbReference type="InterPro" id="IPR018164">
    <property type="entry name" value="Ala-tRNA-synth_IIc_N"/>
</dbReference>
<feature type="binding site" evidence="9">
    <location>
        <position position="823"/>
    </location>
    <ligand>
        <name>Zn(2+)</name>
        <dbReference type="ChEBI" id="CHEBI:29105"/>
    </ligand>
</feature>
<dbReference type="EC" id="6.1.1.7" evidence="9"/>
<dbReference type="InterPro" id="IPR023033">
    <property type="entry name" value="Ala_tRNA_ligase_euk/bac"/>
</dbReference>
<dbReference type="InterPro" id="IPR018163">
    <property type="entry name" value="Thr/Ala-tRNA-synth_IIc_edit"/>
</dbReference>
<dbReference type="Pfam" id="PF07973">
    <property type="entry name" value="tRNA_SAD"/>
    <property type="match status" value="1"/>
</dbReference>
<evidence type="ECO:0000256" key="9">
    <source>
        <dbReference type="HAMAP-Rule" id="MF_03133"/>
    </source>
</evidence>
<keyword evidence="9" id="KW-0496">Mitochondrion</keyword>
<feature type="compositionally biased region" description="Polar residues" evidence="10">
    <location>
        <begin position="1186"/>
        <end position="1195"/>
    </location>
</feature>
<dbReference type="Gene3D" id="3.30.70.330">
    <property type="match status" value="1"/>
</dbReference>
<dbReference type="Pfam" id="PF01411">
    <property type="entry name" value="tRNA-synt_2c"/>
    <property type="match status" value="1"/>
</dbReference>
<evidence type="ECO:0000256" key="8">
    <source>
        <dbReference type="ARBA" id="ARBA00023146"/>
    </source>
</evidence>
<comment type="subunit">
    <text evidence="9">Monomer.</text>
</comment>
<evidence type="ECO:0000259" key="12">
    <source>
        <dbReference type="PROSITE" id="PS50860"/>
    </source>
</evidence>
<keyword evidence="8 9" id="KW-0030">Aminoacyl-tRNA synthetase</keyword>
<evidence type="ECO:0000256" key="2">
    <source>
        <dbReference type="ARBA" id="ARBA00022555"/>
    </source>
</evidence>
<dbReference type="SMART" id="SM00360">
    <property type="entry name" value="RRM"/>
    <property type="match status" value="1"/>
</dbReference>
<evidence type="ECO:0000313" key="13">
    <source>
        <dbReference type="EMBL" id="WIA15408.1"/>
    </source>
</evidence>
<dbReference type="SUPFAM" id="SSF55186">
    <property type="entry name" value="ThrRS/AlaRS common domain"/>
    <property type="match status" value="1"/>
</dbReference>
<evidence type="ECO:0000313" key="14">
    <source>
        <dbReference type="Proteomes" id="UP001244341"/>
    </source>
</evidence>
<accession>A0ABY8U6X0</accession>
<dbReference type="InterPro" id="IPR018165">
    <property type="entry name" value="Ala-tRNA-synth_IIc_core"/>
</dbReference>
<reference evidence="13 14" key="1">
    <citation type="submission" date="2023-05" db="EMBL/GenBank/DDBJ databases">
        <title>A 100% complete, gapless, phased diploid assembly of the Scenedesmus obliquus UTEX 3031 genome.</title>
        <authorList>
            <person name="Biondi T.C."/>
            <person name="Hanschen E.R."/>
            <person name="Kwon T."/>
            <person name="Eng W."/>
            <person name="Kruse C.P.S."/>
            <person name="Koehler S.I."/>
            <person name="Kunde Y."/>
            <person name="Gleasner C.D."/>
            <person name="You Mak K.T."/>
            <person name="Polle J."/>
            <person name="Hovde B.T."/>
            <person name="Starkenburg S.R."/>
        </authorList>
    </citation>
    <scope>NUCLEOTIDE SEQUENCE [LARGE SCALE GENOMIC DNA]</scope>
    <source>
        <strain evidence="13 14">DOE0152z</strain>
    </source>
</reference>
<dbReference type="Gene3D" id="2.40.30.130">
    <property type="match status" value="1"/>
</dbReference>
<dbReference type="SUPFAM" id="SSF51905">
    <property type="entry name" value="FAD/NAD(P)-binding domain"/>
    <property type="match status" value="1"/>
</dbReference>
<dbReference type="Gene3D" id="3.30.980.10">
    <property type="entry name" value="Threonyl-trna Synthetase, Chain A, domain 2"/>
    <property type="match status" value="1"/>
</dbReference>
<dbReference type="SUPFAM" id="SSF55681">
    <property type="entry name" value="Class II aaRS and biotin synthetases"/>
    <property type="match status" value="1"/>
</dbReference>
<feature type="binding site" evidence="9">
    <location>
        <position position="819"/>
    </location>
    <ligand>
        <name>Zn(2+)</name>
        <dbReference type="ChEBI" id="CHEBI:29105"/>
    </ligand>
</feature>
<keyword evidence="5 9" id="KW-0067">ATP-binding</keyword>
<keyword evidence="9" id="KW-0479">Metal-binding</keyword>
<dbReference type="PANTHER" id="PTHR11777">
    <property type="entry name" value="ALANYL-TRNA SYNTHETASE"/>
    <property type="match status" value="1"/>
</dbReference>
<dbReference type="HAMAP" id="MF_00036_B">
    <property type="entry name" value="Ala_tRNA_synth_B"/>
    <property type="match status" value="1"/>
</dbReference>
<dbReference type="PROSITE" id="PS50860">
    <property type="entry name" value="AA_TRNA_LIGASE_II_ALA"/>
    <property type="match status" value="1"/>
</dbReference>
<comment type="catalytic activity">
    <reaction evidence="9">
        <text>tRNA(Ala) + L-alanine + ATP = L-alanyl-tRNA(Ala) + AMP + diphosphate</text>
        <dbReference type="Rhea" id="RHEA:12540"/>
        <dbReference type="Rhea" id="RHEA-COMP:9657"/>
        <dbReference type="Rhea" id="RHEA-COMP:9923"/>
        <dbReference type="ChEBI" id="CHEBI:30616"/>
        <dbReference type="ChEBI" id="CHEBI:33019"/>
        <dbReference type="ChEBI" id="CHEBI:57972"/>
        <dbReference type="ChEBI" id="CHEBI:78442"/>
        <dbReference type="ChEBI" id="CHEBI:78497"/>
        <dbReference type="ChEBI" id="CHEBI:456215"/>
        <dbReference type="EC" id="6.1.1.7"/>
    </reaction>
</comment>
<dbReference type="Gene3D" id="3.30.930.10">
    <property type="entry name" value="Bira Bifunctional Protein, Domain 2"/>
    <property type="match status" value="1"/>
</dbReference>
<keyword evidence="4 9" id="KW-0547">Nucleotide-binding</keyword>
<dbReference type="InterPro" id="IPR012947">
    <property type="entry name" value="tRNA_SAD"/>
</dbReference>
<dbReference type="SUPFAM" id="SSF54928">
    <property type="entry name" value="RNA-binding domain, RBD"/>
    <property type="match status" value="1"/>
</dbReference>
<evidence type="ECO:0000259" key="11">
    <source>
        <dbReference type="PROSITE" id="PS50102"/>
    </source>
</evidence>
<feature type="domain" description="RRM" evidence="11">
    <location>
        <begin position="53"/>
        <end position="128"/>
    </location>
</feature>
<feature type="region of interest" description="Disordered" evidence="10">
    <location>
        <begin position="19"/>
        <end position="41"/>
    </location>
</feature>
<name>A0ABY8U6X0_TETOB</name>
<dbReference type="Proteomes" id="UP001244341">
    <property type="component" value="Chromosome 6b"/>
</dbReference>
<gene>
    <name evidence="13" type="ORF">OEZ85_002063</name>
</gene>
<sequence>MELACLSLEELGFSETVYETSKPQQQQQNGQQHRGKGRQQLLQAEDASDRDARSVYVSNLAGNTSREQLSQLFGCCGAIRCVTIPRCQQQQAHAYIEFETAAEAAAAVKLHRQVSVWGRVVSVNPKRTNIRGYDVIQGAAAPQAGHRRRRGNQAAAGPAAAAAAAAGAPPMLSFGHAAAFPPWGPPPFCPLNLKCINAASMASAPEWSGARVRSAFNEFFQSKGHTYWPSNAVVPLNDPTLLFTNAGMNQFKPVFLGTVDPASDMGKMKRACNSQKCIRAGGKHNDLDDVGKDVYHHTFFEMLGNWSFGDYFKEEAISWAWELLTEVYKLPGERLYATYFGGDASQGLPADDEAKNIWLRFLPSERVLPFGCKDNFWEMGDQGPCGPCTEIHFDRIGGRDAAHLVNMDDPNVLEIWNLVFIQFNREADGSLKSLPAKHVDTGMGLERVTSVLQGKMSNYATDLFGPIFDEIQRVTGARTYTDKVGKDDTDGLDMAYRVVADHIRTLSFSIADGARPGNEGRDYVLRRVLRRAVRYGREVLGGQEGFFAQLVGVVVKTFGEAYPELAKHQEKIHAVISEEEASFSRTLGKGIERFKKLAAAAQGIERFKKLAAAAQDGVISGPEAFQLWDSFGFPVDLTQLMAEEHGLRVDAAGFEQAMEEAREKSRAAGKKAGGVGLRFEAEATGWLQAQAIPLTNDSPKYANADISAKVLAILTPGSTFVESTAAAAEAANGGEGVPVGLVLDTTSFYAESGGQVGDTGSIVAANGTTLEVTDCQVAAGYVLHVADAASCSSSGGFSVGDSVTVRVDYGRRGQIVPNHTFTHVLNFALREVLGDHVDQKGSIVMADKLRFDFSNNGPVDAAQLGRVEAICRDWVAAAKPVSSKEVPLNQAKAIKGLRAVFGEVYPDPVRVVAIGKPIEQLLAAPEADDNLGSSVEFCGGTHLTNTAEAKAFALLSEEGIAKGVRRIVAVTAADAAAAIAEGEALAKQVEDAAALPDAELEKALIPLKGAVDTAVCPAAAKAAIRDRITVLTKRCLEAAKAAAAANKEAAAAAAMAAADAAVEAGKAFVVLQLQVGTDSKAVSDAWGLVEKKHGDKLAGLFVSVDGDKGRALAYAGVPAAVSSKLKAGDWVNAALAVLGGKGGGKPTAAQGQGPNAESTERAYASCGKAVNNPASLGHQQHAAETEVQQQTTAGSSSELSVSAMCNPCSDKAVGSNSNDAFGAGSGRDKARQLVDSSRYPGLFALSQRVKKDLQLLAYPERDWVRQRSHPSSGAHVYDVIIVGGGQCGLTTAFGLSKEKVTNVLVLDENLAGLEGPWVTYARMVTLRTNKALTGPDMGMPSLTFQSFYEAKYGSSGWAELNKIPKEEWMAYLMWYRDVLGIPVRNSSRVDLIEHEPAVGGFKVTTSSTADAQQQQQQQQQQVLYARKVVLATGIQGGGEWHVPSVVADSLPRHLYAHTCQDIDFNSMRGKRLAILGGGASAFDNAQYALEAGVGSVHVFVRRQELPRINPIRKMEQAGFLRHFSDLDDATKYAGIDFFMSFNQPPTNDTFCRAARFEAFTLHTGAPWERVIEEKGKIRIFTPAGDQGLFDFAIVSTGLLTDAQLRPELSAVAHHIATWQDVSLPAGQPRNALIDAHPYLGPSFEFRERVPGTAPWLCGLFAYNYSALPSLGLSGSALSGMKAAMPKLISVSGMKAAFTTAAAMPKLISGITRQLFLDDQAHFVEDFLAYDEQEFVQSWPLPDDVRQQLNAKLGGTAAAAAAAAAAACEKNVSVTADSTAQLLACQ</sequence>
<dbReference type="InterPro" id="IPR050058">
    <property type="entry name" value="Ala-tRNA_ligase"/>
</dbReference>
<comment type="similarity">
    <text evidence="1">Belongs to the class-II aminoacyl-tRNA synthetase family. Alax-L subfamily.</text>
</comment>
<keyword evidence="7 9" id="KW-0648">Protein biosynthesis</keyword>
<dbReference type="CDD" id="cd00673">
    <property type="entry name" value="AlaRS_core"/>
    <property type="match status" value="1"/>
</dbReference>
<feature type="region of interest" description="Disordered" evidence="10">
    <location>
        <begin position="1174"/>
        <end position="1195"/>
    </location>
</feature>
<comment type="cofactor">
    <cofactor evidence="9">
        <name>Zn(2+)</name>
        <dbReference type="ChEBI" id="CHEBI:29105"/>
    </cofactor>
    <text evidence="9">Binds 1 zinc ion per subunit.</text>
</comment>
<feature type="domain" description="Alanyl-transfer RNA synthetases family profile" evidence="12">
    <location>
        <begin position="207"/>
        <end position="981"/>
    </location>
</feature>
<dbReference type="InterPro" id="IPR036188">
    <property type="entry name" value="FAD/NAD-bd_sf"/>
</dbReference>
<dbReference type="InterPro" id="IPR018162">
    <property type="entry name" value="Ala-tRNA-ligase_IIc_anticod-bd"/>
</dbReference>
<evidence type="ECO:0000256" key="1">
    <source>
        <dbReference type="ARBA" id="ARBA00008429"/>
    </source>
</evidence>
<evidence type="ECO:0000256" key="5">
    <source>
        <dbReference type="ARBA" id="ARBA00022840"/>
    </source>
</evidence>
<dbReference type="InterPro" id="IPR012677">
    <property type="entry name" value="Nucleotide-bd_a/b_plait_sf"/>
</dbReference>
<comment type="domain">
    <text evidence="9">Consists of three domains; the N-terminal catalytic domain, the editing domain and the C-terminal C-Ala domain. The editing domain removes incorrectly charged amino acids, while the C-Ala domain, along with tRNA(Ala), serves as a bridge to cooperatively bring together the editing and aminoacylation centers thus stimulating deacylation of misacylated tRNAs.</text>
</comment>
<dbReference type="PROSITE" id="PS50102">
    <property type="entry name" value="RRM"/>
    <property type="match status" value="1"/>
</dbReference>
<evidence type="ECO:0000256" key="7">
    <source>
        <dbReference type="ARBA" id="ARBA00022917"/>
    </source>
</evidence>
<comment type="subcellular location">
    <subcellularLocation>
        <location evidence="9">Mitochondrion</location>
    </subcellularLocation>
    <subcellularLocation>
        <location evidence="9">Cytoplasm</location>
    </subcellularLocation>
</comment>
<dbReference type="InterPro" id="IPR035979">
    <property type="entry name" value="RBD_domain_sf"/>
</dbReference>
<dbReference type="SMART" id="SM00863">
    <property type="entry name" value="tRNA_SAD"/>
    <property type="match status" value="1"/>
</dbReference>
<protein>
    <recommendedName>
        <fullName evidence="9">Alanine--tRNA ligase</fullName>
        <ecNumber evidence="9">6.1.1.7</ecNumber>
    </recommendedName>
    <alternativeName>
        <fullName evidence="9">Alanyl-tRNA synthetase</fullName>
        <shortName evidence="9">AlaRS</shortName>
    </alternativeName>
</protein>
<evidence type="ECO:0000256" key="10">
    <source>
        <dbReference type="SAM" id="MobiDB-lite"/>
    </source>
</evidence>
<dbReference type="PRINTS" id="PR00980">
    <property type="entry name" value="TRNASYNTHALA"/>
</dbReference>
<dbReference type="Pfam" id="PF02272">
    <property type="entry name" value="DHHA1"/>
    <property type="match status" value="1"/>
</dbReference>
<dbReference type="EMBL" id="CP126213">
    <property type="protein sequence ID" value="WIA15408.1"/>
    <property type="molecule type" value="Genomic_DNA"/>
</dbReference>
<keyword evidence="2 9" id="KW-0820">tRNA-binding</keyword>
<evidence type="ECO:0000256" key="4">
    <source>
        <dbReference type="ARBA" id="ARBA00022741"/>
    </source>
</evidence>
<dbReference type="SUPFAM" id="SSF50447">
    <property type="entry name" value="Translation proteins"/>
    <property type="match status" value="1"/>
</dbReference>
<dbReference type="Pfam" id="PF00076">
    <property type="entry name" value="RRM_1"/>
    <property type="match status" value="1"/>
</dbReference>
<dbReference type="Pfam" id="PF13738">
    <property type="entry name" value="Pyr_redox_3"/>
    <property type="match status" value="1"/>
</dbReference>